<dbReference type="Proteomes" id="UP000509771">
    <property type="component" value="Chromosome"/>
</dbReference>
<dbReference type="EMBL" id="CP026993">
    <property type="protein sequence ID" value="QLH02718.1"/>
    <property type="molecule type" value="Genomic_DNA"/>
</dbReference>
<name>A0A7D5QZV5_9ARCH</name>
<dbReference type="KEGG" id="ncl:C5F47_03685"/>
<dbReference type="InterPro" id="IPR004260">
    <property type="entry name" value="Pyr-dimer_DNA_glycosylase"/>
</dbReference>
<evidence type="ECO:0000313" key="2">
    <source>
        <dbReference type="Proteomes" id="UP000509771"/>
    </source>
</evidence>
<sequence>MRIWDISPALLCRNHLLGEHRELHAMWTVITENKKGYSKHPETLRWIGKLKAMYFRHEKLVSEMKSRGYNHQSPLDKRKAVGGGIQDIFIDTPMNQIRILKNKKCDCKLS</sequence>
<protein>
    <submittedName>
        <fullName evidence="1">Pyrimidine dimer DNA glycosylase</fullName>
    </submittedName>
</protein>
<dbReference type="RefSeq" id="WP_179361558.1">
    <property type="nucleotide sequence ID" value="NZ_CP026993.1"/>
</dbReference>
<dbReference type="SUPFAM" id="SSF47077">
    <property type="entry name" value="T4 endonuclease V"/>
    <property type="match status" value="1"/>
</dbReference>
<dbReference type="GeneID" id="56059093"/>
<dbReference type="AlphaFoldDB" id="A0A7D5QZV5"/>
<dbReference type="Pfam" id="PF03013">
    <property type="entry name" value="Pyr_excise"/>
    <property type="match status" value="1"/>
</dbReference>
<dbReference type="OrthoDB" id="70703at2157"/>
<gene>
    <name evidence="1" type="ORF">C5F47_03685</name>
</gene>
<evidence type="ECO:0000313" key="1">
    <source>
        <dbReference type="EMBL" id="QLH02718.1"/>
    </source>
</evidence>
<reference evidence="1 2" key="1">
    <citation type="submission" date="2018-02" db="EMBL/GenBank/DDBJ databases">
        <title>Complete genome of Nitrosopumilus cobalaminigenes HCA1.</title>
        <authorList>
            <person name="Qin W."/>
            <person name="Zheng Y."/>
            <person name="Stahl D.A."/>
        </authorList>
    </citation>
    <scope>NUCLEOTIDE SEQUENCE [LARGE SCALE GENOMIC DNA]</scope>
    <source>
        <strain evidence="1 2">HCA1</strain>
    </source>
</reference>
<dbReference type="InterPro" id="IPR024796">
    <property type="entry name" value="T4_endonuc_V"/>
</dbReference>
<proteinExistence type="predicted"/>
<dbReference type="Gene3D" id="1.10.440.10">
    <property type="entry name" value="T4 endonuclease V"/>
    <property type="match status" value="1"/>
</dbReference>
<organism evidence="1 2">
    <name type="scientific">Nitrosopumilus cobalaminigenes</name>
    <dbReference type="NCBI Taxonomy" id="1470066"/>
    <lineage>
        <taxon>Archaea</taxon>
        <taxon>Nitrososphaerota</taxon>
        <taxon>Nitrososphaeria</taxon>
        <taxon>Nitrosopumilales</taxon>
        <taxon>Nitrosopumilaceae</taxon>
        <taxon>Nitrosopumilus</taxon>
    </lineage>
</organism>
<keyword evidence="2" id="KW-1185">Reference proteome</keyword>
<accession>A0A7D5QZV5</accession>